<dbReference type="EnsemblPlants" id="TuG1812G0200000713.01.T01">
    <property type="protein sequence ID" value="TuG1812G0200000713.01.T01"/>
    <property type="gene ID" value="TuG1812G0200000713.01"/>
</dbReference>
<reference evidence="1" key="2">
    <citation type="submission" date="2018-03" db="EMBL/GenBank/DDBJ databases">
        <title>The Triticum urartu genome reveals the dynamic nature of wheat genome evolution.</title>
        <authorList>
            <person name="Ling H."/>
            <person name="Ma B."/>
            <person name="Shi X."/>
            <person name="Liu H."/>
            <person name="Dong L."/>
            <person name="Sun H."/>
            <person name="Cao Y."/>
            <person name="Gao Q."/>
            <person name="Zheng S."/>
            <person name="Li Y."/>
            <person name="Yu Y."/>
            <person name="Du H."/>
            <person name="Qi M."/>
            <person name="Li Y."/>
            <person name="Yu H."/>
            <person name="Cui Y."/>
            <person name="Wang N."/>
            <person name="Chen C."/>
            <person name="Wu H."/>
            <person name="Zhao Y."/>
            <person name="Zhang J."/>
            <person name="Li Y."/>
            <person name="Zhou W."/>
            <person name="Zhang B."/>
            <person name="Hu W."/>
            <person name="Eijk M."/>
            <person name="Tang J."/>
            <person name="Witsenboer H."/>
            <person name="Zhao S."/>
            <person name="Li Z."/>
            <person name="Zhang A."/>
            <person name="Wang D."/>
            <person name="Liang C."/>
        </authorList>
    </citation>
    <scope>NUCLEOTIDE SEQUENCE [LARGE SCALE GENOMIC DNA]</scope>
    <source>
        <strain evidence="1">cv. G1812</strain>
    </source>
</reference>
<dbReference type="Proteomes" id="UP000015106">
    <property type="component" value="Chromosome 2"/>
</dbReference>
<dbReference type="Gramene" id="TuG1812G0200000713.01.T01">
    <property type="protein sequence ID" value="TuG1812G0200000713.01.T01"/>
    <property type="gene ID" value="TuG1812G0200000713.01"/>
</dbReference>
<dbReference type="AlphaFoldDB" id="A0A8R7TCI2"/>
<accession>A0A8R7TCI2</accession>
<protein>
    <submittedName>
        <fullName evidence="1">Uncharacterized protein</fullName>
    </submittedName>
</protein>
<reference evidence="2" key="1">
    <citation type="journal article" date="2013" name="Nature">
        <title>Draft genome of the wheat A-genome progenitor Triticum urartu.</title>
        <authorList>
            <person name="Ling H.Q."/>
            <person name="Zhao S."/>
            <person name="Liu D."/>
            <person name="Wang J."/>
            <person name="Sun H."/>
            <person name="Zhang C."/>
            <person name="Fan H."/>
            <person name="Li D."/>
            <person name="Dong L."/>
            <person name="Tao Y."/>
            <person name="Gao C."/>
            <person name="Wu H."/>
            <person name="Li Y."/>
            <person name="Cui Y."/>
            <person name="Guo X."/>
            <person name="Zheng S."/>
            <person name="Wang B."/>
            <person name="Yu K."/>
            <person name="Liang Q."/>
            <person name="Yang W."/>
            <person name="Lou X."/>
            <person name="Chen J."/>
            <person name="Feng M."/>
            <person name="Jian J."/>
            <person name="Zhang X."/>
            <person name="Luo G."/>
            <person name="Jiang Y."/>
            <person name="Liu J."/>
            <person name="Wang Z."/>
            <person name="Sha Y."/>
            <person name="Zhang B."/>
            <person name="Wu H."/>
            <person name="Tang D."/>
            <person name="Shen Q."/>
            <person name="Xue P."/>
            <person name="Zou S."/>
            <person name="Wang X."/>
            <person name="Liu X."/>
            <person name="Wang F."/>
            <person name="Yang Y."/>
            <person name="An X."/>
            <person name="Dong Z."/>
            <person name="Zhang K."/>
            <person name="Zhang X."/>
            <person name="Luo M.C."/>
            <person name="Dvorak J."/>
            <person name="Tong Y."/>
            <person name="Wang J."/>
            <person name="Yang H."/>
            <person name="Li Z."/>
            <person name="Wang D."/>
            <person name="Zhang A."/>
            <person name="Wang J."/>
        </authorList>
    </citation>
    <scope>NUCLEOTIDE SEQUENCE</scope>
    <source>
        <strain evidence="2">cv. G1812</strain>
    </source>
</reference>
<name>A0A8R7TCI2_TRIUA</name>
<evidence type="ECO:0000313" key="2">
    <source>
        <dbReference type="Proteomes" id="UP000015106"/>
    </source>
</evidence>
<proteinExistence type="predicted"/>
<reference evidence="1" key="3">
    <citation type="submission" date="2022-06" db="UniProtKB">
        <authorList>
            <consortium name="EnsemblPlants"/>
        </authorList>
    </citation>
    <scope>IDENTIFICATION</scope>
</reference>
<sequence length="70" mass="7993">MYLMQRANQEKWMLHLEVECVTVPCPSLLQTGSGKAALLGNDSIQKARALSEGRQYLFYWLMGFSLLKLD</sequence>
<evidence type="ECO:0000313" key="1">
    <source>
        <dbReference type="EnsemblPlants" id="TuG1812G0200000713.01.T01"/>
    </source>
</evidence>
<organism evidence="1 2">
    <name type="scientific">Triticum urartu</name>
    <name type="common">Red wild einkorn</name>
    <name type="synonym">Crithodium urartu</name>
    <dbReference type="NCBI Taxonomy" id="4572"/>
    <lineage>
        <taxon>Eukaryota</taxon>
        <taxon>Viridiplantae</taxon>
        <taxon>Streptophyta</taxon>
        <taxon>Embryophyta</taxon>
        <taxon>Tracheophyta</taxon>
        <taxon>Spermatophyta</taxon>
        <taxon>Magnoliopsida</taxon>
        <taxon>Liliopsida</taxon>
        <taxon>Poales</taxon>
        <taxon>Poaceae</taxon>
        <taxon>BOP clade</taxon>
        <taxon>Pooideae</taxon>
        <taxon>Triticodae</taxon>
        <taxon>Triticeae</taxon>
        <taxon>Triticinae</taxon>
        <taxon>Triticum</taxon>
    </lineage>
</organism>
<keyword evidence="2" id="KW-1185">Reference proteome</keyword>